<sequence>MVVDIHPVHHHGTSSNESGNPNIAKTTAMCVLFLCSFTLGCLPIKLTRWLTRNDKQDDNKYVQILLGIGGGVLLCTTFLHLLPEVNESFESLNLTPNIEIHYAELLMCIGFFLMYFVEECVHIYLHKKVKEQDSPLMRTLSIRRGTETPRPSQLKEVIINHNQEHKHSHIDHSEIDSTVKAIRGLLIVLALSIHELFEGLAVGLEPSPGNVWYMFGAVSAHKLVIAFCIGVELVTTGMKNFLIVIYVFTFAVVSPLGIGIGMVISNLQEESSKFVSVFLQGLASGTLLYVVFFEILQNERKSGLRQCFAVFFGFVCMFGITML</sequence>
<evidence type="ECO:0000256" key="4">
    <source>
        <dbReference type="ARBA" id="ARBA00023136"/>
    </source>
</evidence>
<feature type="transmembrane region" description="Helical" evidence="5">
    <location>
        <begin position="303"/>
        <end position="322"/>
    </location>
</feature>
<dbReference type="PANTHER" id="PTHR11040:SF203">
    <property type="entry name" value="FI18611P1-RELATED"/>
    <property type="match status" value="1"/>
</dbReference>
<dbReference type="GO" id="GO:0005385">
    <property type="term" value="F:zinc ion transmembrane transporter activity"/>
    <property type="evidence" value="ECO:0007669"/>
    <property type="project" value="TreeGrafter"/>
</dbReference>
<reference evidence="6" key="1">
    <citation type="submission" date="2022-01" db="EMBL/GenBank/DDBJ databases">
        <authorList>
            <person name="King R."/>
        </authorList>
    </citation>
    <scope>NUCLEOTIDE SEQUENCE</scope>
</reference>
<feature type="transmembrane region" description="Helical" evidence="5">
    <location>
        <begin position="102"/>
        <end position="125"/>
    </location>
</feature>
<keyword evidence="4 5" id="KW-0472">Membrane</keyword>
<feature type="transmembrane region" description="Helical" evidence="5">
    <location>
        <begin position="277"/>
        <end position="296"/>
    </location>
</feature>
<organism evidence="6 7">
    <name type="scientific">Ceutorhynchus assimilis</name>
    <name type="common">cabbage seed weevil</name>
    <dbReference type="NCBI Taxonomy" id="467358"/>
    <lineage>
        <taxon>Eukaryota</taxon>
        <taxon>Metazoa</taxon>
        <taxon>Ecdysozoa</taxon>
        <taxon>Arthropoda</taxon>
        <taxon>Hexapoda</taxon>
        <taxon>Insecta</taxon>
        <taxon>Pterygota</taxon>
        <taxon>Neoptera</taxon>
        <taxon>Endopterygota</taxon>
        <taxon>Coleoptera</taxon>
        <taxon>Polyphaga</taxon>
        <taxon>Cucujiformia</taxon>
        <taxon>Curculionidae</taxon>
        <taxon>Ceutorhynchinae</taxon>
        <taxon>Ceutorhynchus</taxon>
    </lineage>
</organism>
<feature type="transmembrane region" description="Helical" evidence="5">
    <location>
        <begin position="241"/>
        <end position="265"/>
    </location>
</feature>
<keyword evidence="3 5" id="KW-1133">Transmembrane helix</keyword>
<name>A0A9N9MH58_9CUCU</name>
<protein>
    <submittedName>
        <fullName evidence="6">Uncharacterized protein</fullName>
    </submittedName>
</protein>
<dbReference type="GO" id="GO:0005886">
    <property type="term" value="C:plasma membrane"/>
    <property type="evidence" value="ECO:0007669"/>
    <property type="project" value="TreeGrafter"/>
</dbReference>
<feature type="transmembrane region" description="Helical" evidence="5">
    <location>
        <begin position="64"/>
        <end position="82"/>
    </location>
</feature>
<evidence type="ECO:0000256" key="5">
    <source>
        <dbReference type="SAM" id="Phobius"/>
    </source>
</evidence>
<evidence type="ECO:0000256" key="3">
    <source>
        <dbReference type="ARBA" id="ARBA00022989"/>
    </source>
</evidence>
<feature type="transmembrane region" description="Helical" evidence="5">
    <location>
        <begin position="210"/>
        <end position="234"/>
    </location>
</feature>
<feature type="transmembrane region" description="Helical" evidence="5">
    <location>
        <begin position="185"/>
        <end position="204"/>
    </location>
</feature>
<evidence type="ECO:0000313" key="7">
    <source>
        <dbReference type="Proteomes" id="UP001152799"/>
    </source>
</evidence>
<dbReference type="InterPro" id="IPR003689">
    <property type="entry name" value="ZIP"/>
</dbReference>
<comment type="subcellular location">
    <subcellularLocation>
        <location evidence="1">Membrane</location>
        <topology evidence="1">Multi-pass membrane protein</topology>
    </subcellularLocation>
</comment>
<accession>A0A9N9MH58</accession>
<keyword evidence="2 5" id="KW-0812">Transmembrane</keyword>
<evidence type="ECO:0000256" key="1">
    <source>
        <dbReference type="ARBA" id="ARBA00004141"/>
    </source>
</evidence>
<dbReference type="EMBL" id="OU892289">
    <property type="protein sequence ID" value="CAG9763057.1"/>
    <property type="molecule type" value="Genomic_DNA"/>
</dbReference>
<evidence type="ECO:0000313" key="6">
    <source>
        <dbReference type="EMBL" id="CAG9763057.1"/>
    </source>
</evidence>
<dbReference type="AlphaFoldDB" id="A0A9N9MH58"/>
<keyword evidence="7" id="KW-1185">Reference proteome</keyword>
<evidence type="ECO:0000256" key="2">
    <source>
        <dbReference type="ARBA" id="ARBA00022692"/>
    </source>
</evidence>
<proteinExistence type="predicted"/>
<dbReference type="PANTHER" id="PTHR11040">
    <property type="entry name" value="ZINC/IRON TRANSPORTER"/>
    <property type="match status" value="1"/>
</dbReference>
<gene>
    <name evidence="6" type="ORF">CEUTPL_LOCUS3727</name>
</gene>
<dbReference type="OrthoDB" id="448280at2759"/>
<feature type="transmembrane region" description="Helical" evidence="5">
    <location>
        <begin position="23"/>
        <end position="44"/>
    </location>
</feature>
<dbReference type="Pfam" id="PF02535">
    <property type="entry name" value="Zip"/>
    <property type="match status" value="1"/>
</dbReference>
<dbReference type="Proteomes" id="UP001152799">
    <property type="component" value="Chromosome 13"/>
</dbReference>